<sequence>MLLPLIIVILVFFGLTDSVAADSANQAYETVEVFKDQKTRNIDLFNKEKIGAVQSYQNLMDTMSKGNSSIDAAHETVQLEREHSSSTKRQQMFENGTIVGGISNKVFAENEALRRQQLNLEKEDQLYVFVSRSMPESLLRSYALDAAYTSAVLVMRGVKKDETLGTFFRGQLMQDLKPDGAGAMVQLDPRLFDAFEVDAVPAIVFTKNSLIDLCATPNSTNVQCEPISSEKYYKITGSVTLKYALDQFIQEGADAQRFLSNLKNYEIAEDENSKLALGLANEAYRSALAEITYNTPMPDNNFEYQQDTHLLEMENYSTPFGTVKAPKGTRQLLKRLGD</sequence>
<gene>
    <name evidence="2" type="ORF">GCM10007878_13870</name>
</gene>
<feature type="chain" id="PRO_5046495826" description="Type-F conjugative transfer system pilin assembly protein TrbC" evidence="1">
    <location>
        <begin position="21"/>
        <end position="338"/>
    </location>
</feature>
<evidence type="ECO:0000313" key="3">
    <source>
        <dbReference type="Proteomes" id="UP001156682"/>
    </source>
</evidence>
<accession>A0ABQ5ZVB9</accession>
<dbReference type="Pfam" id="PF09673">
    <property type="entry name" value="TrbC_Ftype"/>
    <property type="match status" value="1"/>
</dbReference>
<organism evidence="2 3">
    <name type="scientific">Marinospirillum insulare</name>
    <dbReference type="NCBI Taxonomy" id="217169"/>
    <lineage>
        <taxon>Bacteria</taxon>
        <taxon>Pseudomonadati</taxon>
        <taxon>Pseudomonadota</taxon>
        <taxon>Gammaproteobacteria</taxon>
        <taxon>Oceanospirillales</taxon>
        <taxon>Oceanospirillaceae</taxon>
        <taxon>Marinospirillum</taxon>
    </lineage>
</organism>
<dbReference type="Proteomes" id="UP001156682">
    <property type="component" value="Unassembled WGS sequence"/>
</dbReference>
<dbReference type="NCBIfam" id="TIGR02742">
    <property type="entry name" value="TrbC_Ftype"/>
    <property type="match status" value="1"/>
</dbReference>
<feature type="signal peptide" evidence="1">
    <location>
        <begin position="1"/>
        <end position="20"/>
    </location>
</feature>
<evidence type="ECO:0000313" key="2">
    <source>
        <dbReference type="EMBL" id="GLR63949.1"/>
    </source>
</evidence>
<evidence type="ECO:0008006" key="4">
    <source>
        <dbReference type="Google" id="ProtNLM"/>
    </source>
</evidence>
<dbReference type="RefSeq" id="WP_027851688.1">
    <property type="nucleotide sequence ID" value="NZ_BSOR01000022.1"/>
</dbReference>
<evidence type="ECO:0000256" key="1">
    <source>
        <dbReference type="SAM" id="SignalP"/>
    </source>
</evidence>
<keyword evidence="1" id="KW-0732">Signal</keyword>
<keyword evidence="3" id="KW-1185">Reference proteome</keyword>
<protein>
    <recommendedName>
        <fullName evidence="4">Type-F conjugative transfer system pilin assembly protein TrbC</fullName>
    </recommendedName>
</protein>
<name>A0ABQ5ZVB9_9GAMM</name>
<dbReference type="EMBL" id="BSOR01000022">
    <property type="protein sequence ID" value="GLR63949.1"/>
    <property type="molecule type" value="Genomic_DNA"/>
</dbReference>
<dbReference type="InterPro" id="IPR019106">
    <property type="entry name" value="T4SS_TrbC"/>
</dbReference>
<comment type="caution">
    <text evidence="2">The sequence shown here is derived from an EMBL/GenBank/DDBJ whole genome shotgun (WGS) entry which is preliminary data.</text>
</comment>
<reference evidence="3" key="1">
    <citation type="journal article" date="2019" name="Int. J. Syst. Evol. Microbiol.">
        <title>The Global Catalogue of Microorganisms (GCM) 10K type strain sequencing project: providing services to taxonomists for standard genome sequencing and annotation.</title>
        <authorList>
            <consortium name="The Broad Institute Genomics Platform"/>
            <consortium name="The Broad Institute Genome Sequencing Center for Infectious Disease"/>
            <person name="Wu L."/>
            <person name="Ma J."/>
        </authorList>
    </citation>
    <scope>NUCLEOTIDE SEQUENCE [LARGE SCALE GENOMIC DNA]</scope>
    <source>
        <strain evidence="3">NBRC 100033</strain>
    </source>
</reference>
<dbReference type="InterPro" id="IPR014113">
    <property type="entry name" value="T4SS_TrbC_subgr"/>
</dbReference>
<proteinExistence type="predicted"/>